<dbReference type="AlphaFoldDB" id="A0A2M7E4V4"/>
<keyword evidence="4" id="KW-0479">Metal-binding</keyword>
<dbReference type="CDD" id="cd00685">
    <property type="entry name" value="Trans_IPPS_HT"/>
    <property type="match status" value="1"/>
</dbReference>
<dbReference type="GO" id="GO:0008299">
    <property type="term" value="P:isoprenoid biosynthetic process"/>
    <property type="evidence" value="ECO:0007669"/>
    <property type="project" value="InterPro"/>
</dbReference>
<dbReference type="Gene3D" id="1.10.600.10">
    <property type="entry name" value="Farnesyl Diphosphate Synthase"/>
    <property type="match status" value="1"/>
</dbReference>
<dbReference type="PANTHER" id="PTHR12001">
    <property type="entry name" value="GERANYLGERANYL PYROPHOSPHATE SYNTHASE"/>
    <property type="match status" value="1"/>
</dbReference>
<dbReference type="SFLD" id="SFLDS00005">
    <property type="entry name" value="Isoprenoid_Synthase_Type_I"/>
    <property type="match status" value="1"/>
</dbReference>
<proteinExistence type="inferred from homology"/>
<organism evidence="7 8">
    <name type="scientific">Candidatus Roizmanbacteria bacterium CG01_land_8_20_14_3_00_33_9</name>
    <dbReference type="NCBI Taxonomy" id="1974843"/>
    <lineage>
        <taxon>Bacteria</taxon>
        <taxon>Candidatus Roizmaniibacteriota</taxon>
    </lineage>
</organism>
<dbReference type="GO" id="GO:0046872">
    <property type="term" value="F:metal ion binding"/>
    <property type="evidence" value="ECO:0007669"/>
    <property type="project" value="UniProtKB-KW"/>
</dbReference>
<dbReference type="InterPro" id="IPR000092">
    <property type="entry name" value="Polyprenyl_synt"/>
</dbReference>
<evidence type="ECO:0000256" key="5">
    <source>
        <dbReference type="ARBA" id="ARBA00022842"/>
    </source>
</evidence>
<evidence type="ECO:0000313" key="8">
    <source>
        <dbReference type="Proteomes" id="UP000230116"/>
    </source>
</evidence>
<name>A0A2M7E4V4_9BACT</name>
<sequence>MKLFGYFETVKPLLVKQINKFFLQQKDFPNKQLLQSLQAFNLKGKLLRGMLVLLINKMEGGQINEKVLNVATAMELAHSGLLIHDDIMDKDLFRRGFPTIHKSFGQSMAICAGDWLFCKAIELIDDNELIKIMSVGVQQVMHGQILDVFFSETNNNPNQSTILDIYRKKTAFYSFSLPFKLGAMLQKASLKKLDILNSLGENLGLIFQIKDDEMGIFGDEKATGKPTGSDIRENKKTLLRLLLFESSNTLEKKVLIKIFGNNNISVKEINQVRNLIQKKGINEQISRKLLQFSDKANQIIKILPYSKQNKNLLFDLLQYNMIRKK</sequence>
<evidence type="ECO:0008006" key="9">
    <source>
        <dbReference type="Google" id="ProtNLM"/>
    </source>
</evidence>
<dbReference type="EMBL" id="PETM01000027">
    <property type="protein sequence ID" value="PIV62745.1"/>
    <property type="molecule type" value="Genomic_DNA"/>
</dbReference>
<keyword evidence="3 6" id="KW-0808">Transferase</keyword>
<dbReference type="SUPFAM" id="SSF48576">
    <property type="entry name" value="Terpenoid synthases"/>
    <property type="match status" value="1"/>
</dbReference>
<evidence type="ECO:0000256" key="6">
    <source>
        <dbReference type="RuleBase" id="RU004466"/>
    </source>
</evidence>
<comment type="similarity">
    <text evidence="2 6">Belongs to the FPP/GGPP synthase family.</text>
</comment>
<evidence type="ECO:0000256" key="1">
    <source>
        <dbReference type="ARBA" id="ARBA00001946"/>
    </source>
</evidence>
<accession>A0A2M7E4V4</accession>
<dbReference type="Proteomes" id="UP000230116">
    <property type="component" value="Unassembled WGS sequence"/>
</dbReference>
<dbReference type="Pfam" id="PF00348">
    <property type="entry name" value="polyprenyl_synt"/>
    <property type="match status" value="1"/>
</dbReference>
<dbReference type="InterPro" id="IPR033749">
    <property type="entry name" value="Polyprenyl_synt_CS"/>
</dbReference>
<evidence type="ECO:0000313" key="7">
    <source>
        <dbReference type="EMBL" id="PIV62745.1"/>
    </source>
</evidence>
<comment type="cofactor">
    <cofactor evidence="1">
        <name>Mg(2+)</name>
        <dbReference type="ChEBI" id="CHEBI:18420"/>
    </cofactor>
</comment>
<protein>
    <recommendedName>
        <fullName evidence="9">Polyprenyl synthetase family protein</fullName>
    </recommendedName>
</protein>
<dbReference type="InterPro" id="IPR008949">
    <property type="entry name" value="Isoprenoid_synthase_dom_sf"/>
</dbReference>
<dbReference type="PROSITE" id="PS00723">
    <property type="entry name" value="POLYPRENYL_SYNTHASE_1"/>
    <property type="match status" value="1"/>
</dbReference>
<dbReference type="SFLD" id="SFLDG01017">
    <property type="entry name" value="Polyprenyl_Transferase_Like"/>
    <property type="match status" value="1"/>
</dbReference>
<evidence type="ECO:0000256" key="2">
    <source>
        <dbReference type="ARBA" id="ARBA00006706"/>
    </source>
</evidence>
<reference evidence="8" key="1">
    <citation type="submission" date="2017-09" db="EMBL/GenBank/DDBJ databases">
        <title>Depth-based differentiation of microbial function through sediment-hosted aquifers and enrichment of novel symbionts in the deep terrestrial subsurface.</title>
        <authorList>
            <person name="Probst A.J."/>
            <person name="Ladd B."/>
            <person name="Jarett J.K."/>
            <person name="Geller-Mcgrath D.E."/>
            <person name="Sieber C.M.K."/>
            <person name="Emerson J.B."/>
            <person name="Anantharaman K."/>
            <person name="Thomas B.C."/>
            <person name="Malmstrom R."/>
            <person name="Stieglmeier M."/>
            <person name="Klingl A."/>
            <person name="Woyke T."/>
            <person name="Ryan C.M."/>
            <person name="Banfield J.F."/>
        </authorList>
    </citation>
    <scope>NUCLEOTIDE SEQUENCE [LARGE SCALE GENOMIC DNA]</scope>
</reference>
<dbReference type="PANTHER" id="PTHR12001:SF85">
    <property type="entry name" value="SHORT CHAIN ISOPRENYL DIPHOSPHATE SYNTHASE"/>
    <property type="match status" value="1"/>
</dbReference>
<evidence type="ECO:0000256" key="4">
    <source>
        <dbReference type="ARBA" id="ARBA00022723"/>
    </source>
</evidence>
<dbReference type="GO" id="GO:0004659">
    <property type="term" value="F:prenyltransferase activity"/>
    <property type="evidence" value="ECO:0007669"/>
    <property type="project" value="InterPro"/>
</dbReference>
<evidence type="ECO:0000256" key="3">
    <source>
        <dbReference type="ARBA" id="ARBA00022679"/>
    </source>
</evidence>
<comment type="caution">
    <text evidence="7">The sequence shown here is derived from an EMBL/GenBank/DDBJ whole genome shotgun (WGS) entry which is preliminary data.</text>
</comment>
<gene>
    <name evidence="7" type="ORF">COS12_01225</name>
</gene>
<keyword evidence="5" id="KW-0460">Magnesium</keyword>